<dbReference type="PROSITE" id="PS51781">
    <property type="entry name" value="SH3B"/>
    <property type="match status" value="1"/>
</dbReference>
<dbReference type="Pfam" id="PF08239">
    <property type="entry name" value="SH3_3"/>
    <property type="match status" value="1"/>
</dbReference>
<sequence length="105" mass="11968">MKNLLNFFIAGSLILVITPADATNAIVIKNLNFRIGPSTQHPLLGWIPINQSVSIRKCKGNWCQIDYNSRTGWVSSRYLSFKNGNDLYQMYIKRSITVHTPNIKK</sequence>
<keyword evidence="1" id="KW-0732">Signal</keyword>
<dbReference type="PANTHER" id="PTHR34408:SF1">
    <property type="entry name" value="GLYCOSYL HYDROLASE FAMILY 19 DOMAIN-CONTAINING PROTEIN HI_1415"/>
    <property type="match status" value="1"/>
</dbReference>
<dbReference type="InterPro" id="IPR003646">
    <property type="entry name" value="SH3-like_bac-type"/>
</dbReference>
<reference evidence="3 4" key="1">
    <citation type="submission" date="2022-05" db="EMBL/GenBank/DDBJ databases">
        <title>Description of the Bartonella bilalgolemii sp. nov. Isolated from Apodemus uralensis (Pallas 1811).</title>
        <authorList>
            <person name="Zgheib R."/>
            <person name="Celebi B."/>
        </authorList>
    </citation>
    <scope>NUCLEOTIDE SEQUENCE [LARGE SCALE GENOMIC DNA]</scope>
    <source>
        <strain evidence="3 4">G70</strain>
    </source>
</reference>
<dbReference type="Gene3D" id="2.30.30.40">
    <property type="entry name" value="SH3 Domains"/>
    <property type="match status" value="1"/>
</dbReference>
<gene>
    <name evidence="3" type="ORF">M4Z11_01735</name>
</gene>
<evidence type="ECO:0000256" key="1">
    <source>
        <dbReference type="SAM" id="SignalP"/>
    </source>
</evidence>
<evidence type="ECO:0000313" key="4">
    <source>
        <dbReference type="Proteomes" id="UP001523003"/>
    </source>
</evidence>
<keyword evidence="4" id="KW-1185">Reference proteome</keyword>
<name>A0ABT0P799_9HYPH</name>
<comment type="caution">
    <text evidence="3">The sequence shown here is derived from an EMBL/GenBank/DDBJ whole genome shotgun (WGS) entry which is preliminary data.</text>
</comment>
<accession>A0ABT0P799</accession>
<feature type="chain" id="PRO_5046741384" evidence="1">
    <location>
        <begin position="23"/>
        <end position="105"/>
    </location>
</feature>
<dbReference type="PANTHER" id="PTHR34408">
    <property type="entry name" value="FAMILY PROTEIN, PUTATIVE-RELATED"/>
    <property type="match status" value="1"/>
</dbReference>
<dbReference type="RefSeq" id="WP_249675363.1">
    <property type="nucleotide sequence ID" value="NZ_JAMCOF010000002.1"/>
</dbReference>
<evidence type="ECO:0000259" key="2">
    <source>
        <dbReference type="PROSITE" id="PS51781"/>
    </source>
</evidence>
<dbReference type="InterPro" id="IPR052354">
    <property type="entry name" value="Cell_Wall_Dynamics_Protein"/>
</dbReference>
<feature type="signal peptide" evidence="1">
    <location>
        <begin position="1"/>
        <end position="22"/>
    </location>
</feature>
<feature type="domain" description="SH3b" evidence="2">
    <location>
        <begin position="22"/>
        <end position="83"/>
    </location>
</feature>
<protein>
    <submittedName>
        <fullName evidence="3">SH3 domain-containing protein</fullName>
    </submittedName>
</protein>
<organism evidence="3 4">
    <name type="scientific">Bartonella bilalgolemii</name>
    <dbReference type="NCBI Taxonomy" id="2942911"/>
    <lineage>
        <taxon>Bacteria</taxon>
        <taxon>Pseudomonadati</taxon>
        <taxon>Pseudomonadota</taxon>
        <taxon>Alphaproteobacteria</taxon>
        <taxon>Hyphomicrobiales</taxon>
        <taxon>Bartonellaceae</taxon>
        <taxon>Bartonella</taxon>
    </lineage>
</organism>
<proteinExistence type="predicted"/>
<dbReference type="EMBL" id="JAMCOF010000002">
    <property type="protein sequence ID" value="MCL6229341.1"/>
    <property type="molecule type" value="Genomic_DNA"/>
</dbReference>
<dbReference type="Proteomes" id="UP001523003">
    <property type="component" value="Unassembled WGS sequence"/>
</dbReference>
<evidence type="ECO:0000313" key="3">
    <source>
        <dbReference type="EMBL" id="MCL6229341.1"/>
    </source>
</evidence>